<evidence type="ECO:0008006" key="4">
    <source>
        <dbReference type="Google" id="ProtNLM"/>
    </source>
</evidence>
<keyword evidence="1" id="KW-0472">Membrane</keyword>
<reference evidence="2 3" key="1">
    <citation type="journal article" date="2016" name="ISME J.">
        <title>Chasing the elusive Euryarchaeota class WSA2: genomes reveal a uniquely fastidious methyl-reducing methanogen.</title>
        <authorList>
            <person name="Nobu M.K."/>
            <person name="Narihiro T."/>
            <person name="Kuroda K."/>
            <person name="Mei R."/>
            <person name="Liu W.T."/>
        </authorList>
    </citation>
    <scope>NUCLEOTIDE SEQUENCE [LARGE SCALE GENOMIC DNA]</scope>
    <source>
        <strain evidence="2">U1lsi0528_Bin055</strain>
    </source>
</reference>
<feature type="transmembrane region" description="Helical" evidence="1">
    <location>
        <begin position="94"/>
        <end position="120"/>
    </location>
</feature>
<evidence type="ECO:0000313" key="3">
    <source>
        <dbReference type="Proteomes" id="UP000075398"/>
    </source>
</evidence>
<dbReference type="Proteomes" id="UP000075398">
    <property type="component" value="Unassembled WGS sequence"/>
</dbReference>
<evidence type="ECO:0000313" key="2">
    <source>
        <dbReference type="EMBL" id="KYC53387.1"/>
    </source>
</evidence>
<keyword evidence="1" id="KW-1133">Transmembrane helix</keyword>
<sequence>MIDLIAIAALGLIGIIGFFALIFLDAIFLWMGTKFAGIEKASFSKAIICVFVLIVLSAISVSLLGPLGILGTIISFIVTLWVVKALYGTSWGKAFLALILAFIAFIVLSVILLALLGVGLSNLGIF</sequence>
<comment type="caution">
    <text evidence="2">The sequence shown here is derived from an EMBL/GenBank/DDBJ whole genome shotgun (WGS) entry which is preliminary data.</text>
</comment>
<dbReference type="AlphaFoldDB" id="A0A150J832"/>
<proteinExistence type="predicted"/>
<keyword evidence="1" id="KW-0812">Transmembrane</keyword>
<accession>A0A150J832</accession>
<name>A0A150J832_9EURY</name>
<organism evidence="2 3">
    <name type="scientific">Candidatus Methanofastidiosum methylothiophilum</name>
    <dbReference type="NCBI Taxonomy" id="1705564"/>
    <lineage>
        <taxon>Archaea</taxon>
        <taxon>Methanobacteriati</taxon>
        <taxon>Methanobacteriota</taxon>
        <taxon>Stenosarchaea group</taxon>
        <taxon>Candidatus Methanofastidiosia</taxon>
        <taxon>Candidatus Methanofastidiosales</taxon>
        <taxon>Candidatus Methanofastidiosaceae</taxon>
        <taxon>Candidatus Methanofastidiosum</taxon>
    </lineage>
</organism>
<evidence type="ECO:0000256" key="1">
    <source>
        <dbReference type="SAM" id="Phobius"/>
    </source>
</evidence>
<protein>
    <recommendedName>
        <fullName evidence="4">Yip1 domain protein</fullName>
    </recommendedName>
</protein>
<gene>
    <name evidence="2" type="ORF">AMQ22_00284</name>
</gene>
<feature type="transmembrane region" description="Helical" evidence="1">
    <location>
        <begin position="6"/>
        <end position="31"/>
    </location>
</feature>
<dbReference type="EMBL" id="LNGC01000006">
    <property type="protein sequence ID" value="KYC53387.1"/>
    <property type="molecule type" value="Genomic_DNA"/>
</dbReference>
<feature type="transmembrane region" description="Helical" evidence="1">
    <location>
        <begin position="43"/>
        <end position="61"/>
    </location>
</feature>